<gene>
    <name evidence="2" type="ORF">IFM89_011048</name>
</gene>
<dbReference type="InterPro" id="IPR005174">
    <property type="entry name" value="KIB1-4_b-propeller"/>
</dbReference>
<dbReference type="EMBL" id="JADFTS010000002">
    <property type="protein sequence ID" value="KAF9620313.1"/>
    <property type="molecule type" value="Genomic_DNA"/>
</dbReference>
<dbReference type="PANTHER" id="PTHR44259:SF114">
    <property type="entry name" value="OS06G0707300 PROTEIN"/>
    <property type="match status" value="1"/>
</dbReference>
<accession>A0A835IPA4</accession>
<reference evidence="2 3" key="1">
    <citation type="submission" date="2020-10" db="EMBL/GenBank/DDBJ databases">
        <title>The Coptis chinensis genome and diversification of protoberbering-type alkaloids.</title>
        <authorList>
            <person name="Wang B."/>
            <person name="Shu S."/>
            <person name="Song C."/>
            <person name="Liu Y."/>
        </authorList>
    </citation>
    <scope>NUCLEOTIDE SEQUENCE [LARGE SCALE GENOMIC DNA]</scope>
    <source>
        <strain evidence="2">HL-2020</strain>
        <tissue evidence="2">Leaf</tissue>
    </source>
</reference>
<dbReference type="Pfam" id="PF03478">
    <property type="entry name" value="Beta-prop_KIB1-4"/>
    <property type="match status" value="1"/>
</dbReference>
<sequence length="184" mass="20838">MNNFFIDKLVLSSSPSGKNCLAVAIVFHENSGKLACCRLGDERWKIAELYRDMELERVRIVAIEDVIHLDGKFYALDYRGRVIVLFDEEVEASTPKAILFASQPEGFCCWEGKLYLVESSDFNYCLKSQKKAFQRIAGSDTGVFSLEDGTLPLEFPGYEGRCPVHNDCRTRILPPPVWVTPNSF</sequence>
<evidence type="ECO:0000259" key="1">
    <source>
        <dbReference type="Pfam" id="PF03478"/>
    </source>
</evidence>
<evidence type="ECO:0000313" key="3">
    <source>
        <dbReference type="Proteomes" id="UP000631114"/>
    </source>
</evidence>
<evidence type="ECO:0000313" key="2">
    <source>
        <dbReference type="EMBL" id="KAF9620313.1"/>
    </source>
</evidence>
<dbReference type="InterPro" id="IPR050942">
    <property type="entry name" value="F-box_BR-signaling"/>
</dbReference>
<dbReference type="PANTHER" id="PTHR44259">
    <property type="entry name" value="OS07G0183000 PROTEIN-RELATED"/>
    <property type="match status" value="1"/>
</dbReference>
<comment type="caution">
    <text evidence="2">The sequence shown here is derived from an EMBL/GenBank/DDBJ whole genome shotgun (WGS) entry which is preliminary data.</text>
</comment>
<proteinExistence type="predicted"/>
<feature type="domain" description="KIB1-4 beta-propeller" evidence="1">
    <location>
        <begin position="2"/>
        <end position="121"/>
    </location>
</feature>
<dbReference type="Proteomes" id="UP000631114">
    <property type="component" value="Unassembled WGS sequence"/>
</dbReference>
<name>A0A835IPA4_9MAGN</name>
<dbReference type="AlphaFoldDB" id="A0A835IPA4"/>
<organism evidence="2 3">
    <name type="scientific">Coptis chinensis</name>
    <dbReference type="NCBI Taxonomy" id="261450"/>
    <lineage>
        <taxon>Eukaryota</taxon>
        <taxon>Viridiplantae</taxon>
        <taxon>Streptophyta</taxon>
        <taxon>Embryophyta</taxon>
        <taxon>Tracheophyta</taxon>
        <taxon>Spermatophyta</taxon>
        <taxon>Magnoliopsida</taxon>
        <taxon>Ranunculales</taxon>
        <taxon>Ranunculaceae</taxon>
        <taxon>Coptidoideae</taxon>
        <taxon>Coptis</taxon>
    </lineage>
</organism>
<protein>
    <recommendedName>
        <fullName evidence="1">KIB1-4 beta-propeller domain-containing protein</fullName>
    </recommendedName>
</protein>
<keyword evidence="3" id="KW-1185">Reference proteome</keyword>